<feature type="domain" description="FCP1 homology" evidence="2">
    <location>
        <begin position="247"/>
        <end position="406"/>
    </location>
</feature>
<proteinExistence type="predicted"/>
<evidence type="ECO:0000313" key="4">
    <source>
        <dbReference type="Proteomes" id="UP001363151"/>
    </source>
</evidence>
<dbReference type="InterPro" id="IPR036412">
    <property type="entry name" value="HAD-like_sf"/>
</dbReference>
<protein>
    <submittedName>
        <fullName evidence="3">Phosphoprotein phosphatase</fullName>
    </submittedName>
</protein>
<evidence type="ECO:0000256" key="1">
    <source>
        <dbReference type="SAM" id="MobiDB-lite"/>
    </source>
</evidence>
<dbReference type="Pfam" id="PF03031">
    <property type="entry name" value="NIF"/>
    <property type="match status" value="1"/>
</dbReference>
<reference evidence="3 4" key="1">
    <citation type="submission" date="2024-03" db="EMBL/GenBank/DDBJ databases">
        <title>Aureococcus anophagefferens CCMP1851 and Kratosvirus quantuckense: Draft genome of a second virus-susceptible host strain in the model system.</title>
        <authorList>
            <person name="Chase E."/>
            <person name="Truchon A.R."/>
            <person name="Schepens W."/>
            <person name="Wilhelm S.W."/>
        </authorList>
    </citation>
    <scope>NUCLEOTIDE SEQUENCE [LARGE SCALE GENOMIC DNA]</scope>
    <source>
        <strain evidence="3 4">CCMP1851</strain>
    </source>
</reference>
<dbReference type="EMBL" id="JBBJCI010000166">
    <property type="protein sequence ID" value="KAK7241656.1"/>
    <property type="molecule type" value="Genomic_DNA"/>
</dbReference>
<dbReference type="SUPFAM" id="SSF56784">
    <property type="entry name" value="HAD-like"/>
    <property type="match status" value="1"/>
</dbReference>
<dbReference type="InterPro" id="IPR023214">
    <property type="entry name" value="HAD_sf"/>
</dbReference>
<dbReference type="NCBIfam" id="TIGR02251">
    <property type="entry name" value="HIF-SF_euk"/>
    <property type="match status" value="1"/>
</dbReference>
<name>A0ABR1FZL4_AURAN</name>
<comment type="caution">
    <text evidence="3">The sequence shown here is derived from an EMBL/GenBank/DDBJ whole genome shotgun (WGS) entry which is preliminary data.</text>
</comment>
<dbReference type="InterPro" id="IPR011948">
    <property type="entry name" value="Dullard_phosphatase"/>
</dbReference>
<dbReference type="InterPro" id="IPR004274">
    <property type="entry name" value="FCP1_dom"/>
</dbReference>
<dbReference type="CDD" id="cd07521">
    <property type="entry name" value="HAD_FCP1-like"/>
    <property type="match status" value="1"/>
</dbReference>
<dbReference type="PANTHER" id="PTHR12210">
    <property type="entry name" value="DULLARD PROTEIN PHOSPHATASE"/>
    <property type="match status" value="1"/>
</dbReference>
<feature type="region of interest" description="Disordered" evidence="1">
    <location>
        <begin position="73"/>
        <end position="101"/>
    </location>
</feature>
<evidence type="ECO:0000259" key="2">
    <source>
        <dbReference type="PROSITE" id="PS50969"/>
    </source>
</evidence>
<accession>A0ABR1FZL4</accession>
<sequence length="440" mass="48131">MDQTSTSRCAARGPPQRFAAAAARFRSSDAADQVHEAEKQLVLEYADKLIREGGVTVDMAYSVALETFFTESDDRAPTASPRVSTSFPTAETRAGLGGTEPRDRDLVQAYAEEISARGLPRKECYAAALDAFLADKARFRASRSAATPRKPSVDVASLMTRAERPLNSPTAGRRAAEPGADVDMGDPVARAANVDMGDADESDDDDDDDSAGDFDPYLFMKHLPPKAAAARDGWDAAHPRLGPRPAGHAKPVTLVLDLDETLVHSQMEPRGDADFVFDVQLCGVTSTVYAKSRPRLDDFLRYAAARFEVVIFTASHHAYAETLLDKIDPDGSLIDHRLFRDACATVDGLYLKDLDVLGRDLAKVAIVDNTPYVFGFQPDNAIPIESWYDDEADDELDKLKALLDRLEHAPDVRPLLVDAFALRAKIDDADALSRRNDKYL</sequence>
<dbReference type="Proteomes" id="UP001363151">
    <property type="component" value="Unassembled WGS sequence"/>
</dbReference>
<dbReference type="Gene3D" id="3.40.50.1000">
    <property type="entry name" value="HAD superfamily/HAD-like"/>
    <property type="match status" value="1"/>
</dbReference>
<organism evidence="3 4">
    <name type="scientific">Aureococcus anophagefferens</name>
    <name type="common">Harmful bloom alga</name>
    <dbReference type="NCBI Taxonomy" id="44056"/>
    <lineage>
        <taxon>Eukaryota</taxon>
        <taxon>Sar</taxon>
        <taxon>Stramenopiles</taxon>
        <taxon>Ochrophyta</taxon>
        <taxon>Pelagophyceae</taxon>
        <taxon>Pelagomonadales</taxon>
        <taxon>Pelagomonadaceae</taxon>
        <taxon>Aureococcus</taxon>
    </lineage>
</organism>
<gene>
    <name evidence="3" type="ORF">SO694_00178044</name>
</gene>
<dbReference type="SMART" id="SM00577">
    <property type="entry name" value="CPDc"/>
    <property type="match status" value="1"/>
</dbReference>
<feature type="region of interest" description="Disordered" evidence="1">
    <location>
        <begin position="143"/>
        <end position="186"/>
    </location>
</feature>
<evidence type="ECO:0000313" key="3">
    <source>
        <dbReference type="EMBL" id="KAK7241656.1"/>
    </source>
</evidence>
<dbReference type="InterPro" id="IPR050365">
    <property type="entry name" value="TIM50"/>
</dbReference>
<dbReference type="PROSITE" id="PS50969">
    <property type="entry name" value="FCP1"/>
    <property type="match status" value="1"/>
</dbReference>
<keyword evidence="4" id="KW-1185">Reference proteome</keyword>